<keyword evidence="1" id="KW-0472">Membrane</keyword>
<sequence length="156" mass="17251">MRTILFSVGFIEPRIRTILDFILFVVSGHCWIRTRTFLTSSTGRLDSWMISILLCDCTFFSFTNRPQISSVEIKTSSSFSIRADTMILKPSVSSGSRAVALSFGFLSVCTSGTIFLLFVLDSCDIVISAGVWRAGYSSGETGTLPFSTREGREEDL</sequence>
<reference evidence="2" key="1">
    <citation type="submission" date="2021-05" db="EMBL/GenBank/DDBJ databases">
        <authorList>
            <person name="Alioto T."/>
            <person name="Alioto T."/>
            <person name="Gomez Garrido J."/>
        </authorList>
    </citation>
    <scope>NUCLEOTIDE SEQUENCE</scope>
</reference>
<feature type="transmembrane region" description="Helical" evidence="1">
    <location>
        <begin position="98"/>
        <end position="120"/>
    </location>
</feature>
<evidence type="ECO:0000256" key="1">
    <source>
        <dbReference type="SAM" id="Phobius"/>
    </source>
</evidence>
<keyword evidence="1" id="KW-0812">Transmembrane</keyword>
<keyword evidence="1" id="KW-1133">Transmembrane helix</keyword>
<dbReference type="AlphaFoldDB" id="A0A8D8TGR2"/>
<name>A0A8D8TGR2_9HEMI</name>
<evidence type="ECO:0000313" key="2">
    <source>
        <dbReference type="EMBL" id="CAG6685830.1"/>
    </source>
</evidence>
<dbReference type="EMBL" id="HBUF01273546">
    <property type="protein sequence ID" value="CAG6685830.1"/>
    <property type="molecule type" value="Transcribed_RNA"/>
</dbReference>
<proteinExistence type="predicted"/>
<accession>A0A8D8TGR2</accession>
<organism evidence="2">
    <name type="scientific">Cacopsylla melanoneura</name>
    <dbReference type="NCBI Taxonomy" id="428564"/>
    <lineage>
        <taxon>Eukaryota</taxon>
        <taxon>Metazoa</taxon>
        <taxon>Ecdysozoa</taxon>
        <taxon>Arthropoda</taxon>
        <taxon>Hexapoda</taxon>
        <taxon>Insecta</taxon>
        <taxon>Pterygota</taxon>
        <taxon>Neoptera</taxon>
        <taxon>Paraneoptera</taxon>
        <taxon>Hemiptera</taxon>
        <taxon>Sternorrhyncha</taxon>
        <taxon>Psylloidea</taxon>
        <taxon>Psyllidae</taxon>
        <taxon>Psyllinae</taxon>
        <taxon>Cacopsylla</taxon>
    </lineage>
</organism>
<protein>
    <submittedName>
        <fullName evidence="2">Uncharacterized protein</fullName>
    </submittedName>
</protein>